<proteinExistence type="predicted"/>
<sequence>MNKLSYYVVAATLSGAAVMANTSASAFTKPSSLLTLNDSGMIAMTQSEMSAIRGGFSAEGSLISIGLSIITALNGEEILRSHIANFTISNGVLSTTAGSAYSSGEMLTLKQVGDNNSFERPSLLPNSIMQVVQNSLDGSSIRIERNIDIDADINGYIQQSVLKSRLENAILHTGY</sequence>
<organism evidence="2 3">
    <name type="scientific">Photobacterium halotolerans</name>
    <dbReference type="NCBI Taxonomy" id="265726"/>
    <lineage>
        <taxon>Bacteria</taxon>
        <taxon>Pseudomonadati</taxon>
        <taxon>Pseudomonadota</taxon>
        <taxon>Gammaproteobacteria</taxon>
        <taxon>Vibrionales</taxon>
        <taxon>Vibrionaceae</taxon>
        <taxon>Photobacterium</taxon>
    </lineage>
</organism>
<feature type="chain" id="PRO_5002496454" evidence="1">
    <location>
        <begin position="27"/>
        <end position="175"/>
    </location>
</feature>
<dbReference type="RefSeq" id="WP_046219927.1">
    <property type="nucleotide sequence ID" value="NZ_JWYV01000004.1"/>
</dbReference>
<keyword evidence="3" id="KW-1185">Reference proteome</keyword>
<dbReference type="OrthoDB" id="5814522at2"/>
<protein>
    <submittedName>
        <fullName evidence="2">Uncharacterized protein</fullName>
    </submittedName>
</protein>
<dbReference type="Proteomes" id="UP000033633">
    <property type="component" value="Unassembled WGS sequence"/>
</dbReference>
<evidence type="ECO:0000256" key="1">
    <source>
        <dbReference type="SAM" id="SignalP"/>
    </source>
</evidence>
<comment type="caution">
    <text evidence="2">The sequence shown here is derived from an EMBL/GenBank/DDBJ whole genome shotgun (WGS) entry which is preliminary data.</text>
</comment>
<gene>
    <name evidence="2" type="ORF">KY46_07005</name>
</gene>
<reference evidence="2 3" key="1">
    <citation type="submission" date="2014-12" db="EMBL/GenBank/DDBJ databases">
        <title>Mercury Reductase activity and rhizosphere competence traits in the genome of root associated Photobacterium halotolerans MELD1.</title>
        <authorList>
            <person name="Mathew D.C."/>
            <person name="Huang C.-C."/>
        </authorList>
    </citation>
    <scope>NUCLEOTIDE SEQUENCE [LARGE SCALE GENOMIC DNA]</scope>
    <source>
        <strain evidence="2 3">MELD1</strain>
    </source>
</reference>
<keyword evidence="1" id="KW-0732">Signal</keyword>
<dbReference type="STRING" id="265726.KY46_07005"/>
<feature type="signal peptide" evidence="1">
    <location>
        <begin position="1"/>
        <end position="26"/>
    </location>
</feature>
<name>A0A0F5VF01_9GAMM</name>
<dbReference type="EMBL" id="JWYV01000004">
    <property type="protein sequence ID" value="KKD00392.1"/>
    <property type="molecule type" value="Genomic_DNA"/>
</dbReference>
<accession>A0A0F5VF01</accession>
<dbReference type="PATRIC" id="fig|265726.11.peg.3457"/>
<dbReference type="AlphaFoldDB" id="A0A0F5VF01"/>
<evidence type="ECO:0000313" key="3">
    <source>
        <dbReference type="Proteomes" id="UP000033633"/>
    </source>
</evidence>
<evidence type="ECO:0000313" key="2">
    <source>
        <dbReference type="EMBL" id="KKD00392.1"/>
    </source>
</evidence>